<feature type="transmembrane region" description="Helical" evidence="1">
    <location>
        <begin position="12"/>
        <end position="32"/>
    </location>
</feature>
<keyword evidence="3" id="KW-1185">Reference proteome</keyword>
<dbReference type="Proteomes" id="UP000708208">
    <property type="component" value="Unassembled WGS sequence"/>
</dbReference>
<evidence type="ECO:0000256" key="1">
    <source>
        <dbReference type="SAM" id="Phobius"/>
    </source>
</evidence>
<comment type="caution">
    <text evidence="2">The sequence shown here is derived from an EMBL/GenBank/DDBJ whole genome shotgun (WGS) entry which is preliminary data.</text>
</comment>
<keyword evidence="1" id="KW-1133">Transmembrane helix</keyword>
<organism evidence="2 3">
    <name type="scientific">Allacma fusca</name>
    <dbReference type="NCBI Taxonomy" id="39272"/>
    <lineage>
        <taxon>Eukaryota</taxon>
        <taxon>Metazoa</taxon>
        <taxon>Ecdysozoa</taxon>
        <taxon>Arthropoda</taxon>
        <taxon>Hexapoda</taxon>
        <taxon>Collembola</taxon>
        <taxon>Symphypleona</taxon>
        <taxon>Sminthuridae</taxon>
        <taxon>Allacma</taxon>
    </lineage>
</organism>
<reference evidence="2" key="1">
    <citation type="submission" date="2021-06" db="EMBL/GenBank/DDBJ databases">
        <authorList>
            <person name="Hodson N. C."/>
            <person name="Mongue J. A."/>
            <person name="Jaron S. K."/>
        </authorList>
    </citation>
    <scope>NUCLEOTIDE SEQUENCE</scope>
</reference>
<name>A0A8J2KMD6_9HEXA</name>
<gene>
    <name evidence="2" type="ORF">AFUS01_LOCUS17329</name>
</gene>
<proteinExistence type="predicted"/>
<accession>A0A8J2KMD6</accession>
<dbReference type="EMBL" id="CAJVCH010165075">
    <property type="protein sequence ID" value="CAG7728560.1"/>
    <property type="molecule type" value="Genomic_DNA"/>
</dbReference>
<evidence type="ECO:0000313" key="3">
    <source>
        <dbReference type="Proteomes" id="UP000708208"/>
    </source>
</evidence>
<protein>
    <submittedName>
        <fullName evidence="2">Uncharacterized protein</fullName>
    </submittedName>
</protein>
<keyword evidence="1" id="KW-0812">Transmembrane</keyword>
<keyword evidence="1" id="KW-0472">Membrane</keyword>
<evidence type="ECO:0000313" key="2">
    <source>
        <dbReference type="EMBL" id="CAG7728560.1"/>
    </source>
</evidence>
<sequence>MNPQRLTTKNPLFLRILGTFVKLVNVLLQQFVHFPISRLRGFDFIFRLWIKLQREFLQNYNAQEYL</sequence>
<dbReference type="AlphaFoldDB" id="A0A8J2KMD6"/>